<dbReference type="SUPFAM" id="SSF55729">
    <property type="entry name" value="Acyl-CoA N-acyltransferases (Nat)"/>
    <property type="match status" value="1"/>
</dbReference>
<organism evidence="2 3">
    <name type="scientific">Elsinoe australis</name>
    <dbReference type="NCBI Taxonomy" id="40998"/>
    <lineage>
        <taxon>Eukaryota</taxon>
        <taxon>Fungi</taxon>
        <taxon>Dikarya</taxon>
        <taxon>Ascomycota</taxon>
        <taxon>Pezizomycotina</taxon>
        <taxon>Dothideomycetes</taxon>
        <taxon>Dothideomycetidae</taxon>
        <taxon>Myriangiales</taxon>
        <taxon>Elsinoaceae</taxon>
        <taxon>Elsinoe</taxon>
    </lineage>
</organism>
<evidence type="ECO:0000259" key="1">
    <source>
        <dbReference type="PROSITE" id="PS51186"/>
    </source>
</evidence>
<gene>
    <name evidence="2" type="ORF">C1H76_6346</name>
</gene>
<dbReference type="Pfam" id="PF13302">
    <property type="entry name" value="Acetyltransf_3"/>
    <property type="match status" value="1"/>
</dbReference>
<dbReference type="Proteomes" id="UP000308133">
    <property type="component" value="Unassembled WGS sequence"/>
</dbReference>
<name>A0A4V6DTY3_9PEZI</name>
<protein>
    <submittedName>
        <fullName evidence="2">Acetyltransferase (GNAT) domain-containing protein 8</fullName>
    </submittedName>
</protein>
<dbReference type="Gene3D" id="3.40.630.30">
    <property type="match status" value="1"/>
</dbReference>
<dbReference type="AlphaFoldDB" id="A0A4V6DTY3"/>
<evidence type="ECO:0000313" key="2">
    <source>
        <dbReference type="EMBL" id="TKX21272.1"/>
    </source>
</evidence>
<accession>A0A4V6DTY3</accession>
<dbReference type="InterPro" id="IPR016181">
    <property type="entry name" value="Acyl_CoA_acyltransferase"/>
</dbReference>
<comment type="caution">
    <text evidence="2">The sequence shown here is derived from an EMBL/GenBank/DDBJ whole genome shotgun (WGS) entry which is preliminary data.</text>
</comment>
<feature type="domain" description="N-acetyltransferase" evidence="1">
    <location>
        <begin position="27"/>
        <end position="190"/>
    </location>
</feature>
<dbReference type="InterPro" id="IPR000182">
    <property type="entry name" value="GNAT_dom"/>
</dbReference>
<keyword evidence="2" id="KW-0808">Transferase</keyword>
<proteinExistence type="predicted"/>
<reference evidence="2 3" key="1">
    <citation type="submission" date="2018-02" db="EMBL/GenBank/DDBJ databases">
        <title>Draft genome sequences of Elsinoe sp., causing black scab on jojoba.</title>
        <authorList>
            <person name="Stodart B."/>
            <person name="Jeffress S."/>
            <person name="Ash G."/>
            <person name="Arun Chinnappa K."/>
        </authorList>
    </citation>
    <scope>NUCLEOTIDE SEQUENCE [LARGE SCALE GENOMIC DNA]</scope>
    <source>
        <strain evidence="2 3">Hillstone_2</strain>
    </source>
</reference>
<sequence>MPVNLDTILRPQGTEKVANPTITTARLLLRPPRPDDLDFVHWLQSSPEATKWTKQGPSQTLADSQKALDTMLSSHSPMVHQLVVEILPTDDSSEPIPIGTAGSFRPRELGYGYHPDYYGKGYATEAAVAYCEWFRKQYPGERMFATSFPANEASVKVLEKCGFGPAREGEVADWPVNAMGRATWIDRTLDEK</sequence>
<dbReference type="PANTHER" id="PTHR43792">
    <property type="entry name" value="GNAT FAMILY, PUTATIVE (AFU_ORTHOLOGUE AFUA_3G00765)-RELATED-RELATED"/>
    <property type="match status" value="1"/>
</dbReference>
<dbReference type="PANTHER" id="PTHR43792:SF1">
    <property type="entry name" value="N-ACETYLTRANSFERASE DOMAIN-CONTAINING PROTEIN"/>
    <property type="match status" value="1"/>
</dbReference>
<evidence type="ECO:0000313" key="3">
    <source>
        <dbReference type="Proteomes" id="UP000308133"/>
    </source>
</evidence>
<dbReference type="EMBL" id="PTQR01000081">
    <property type="protein sequence ID" value="TKX21272.1"/>
    <property type="molecule type" value="Genomic_DNA"/>
</dbReference>
<dbReference type="PROSITE" id="PS51186">
    <property type="entry name" value="GNAT"/>
    <property type="match status" value="1"/>
</dbReference>
<dbReference type="InterPro" id="IPR051531">
    <property type="entry name" value="N-acetyltransferase"/>
</dbReference>
<dbReference type="GO" id="GO:0016747">
    <property type="term" value="F:acyltransferase activity, transferring groups other than amino-acyl groups"/>
    <property type="evidence" value="ECO:0007669"/>
    <property type="project" value="InterPro"/>
</dbReference>